<reference evidence="4" key="3">
    <citation type="submission" date="2017-04" db="EMBL/GenBank/DDBJ databases">
        <title>Population genomics of picophytoplankton unveils novel chromosome hypervariability.</title>
        <authorList>
            <consortium name="DOE Joint Genome Institute"/>
            <person name="Blanc-Mathieu R."/>
            <person name="Krasovec M."/>
            <person name="Hebrard M."/>
            <person name="Yau S."/>
            <person name="Desgranges E."/>
            <person name="Martin J."/>
            <person name="Schackwitz W."/>
            <person name="Kuo A."/>
            <person name="Salin G."/>
            <person name="Donnadieu C."/>
            <person name="Desdevises Y."/>
            <person name="Sanchez-Ferandin S."/>
            <person name="Moreau H."/>
            <person name="Rivals E."/>
            <person name="Grigoriev I.V."/>
            <person name="Grimsley N."/>
            <person name="Eyre-Walker A."/>
            <person name="Piganeau G."/>
        </authorList>
    </citation>
    <scope>NUCLEOTIDE SEQUENCE [LARGE SCALE GENOMIC DNA]</scope>
    <source>
        <strain evidence="4">RCC 1115</strain>
    </source>
</reference>
<accession>A0A454XNM5</accession>
<dbReference type="AlphaFoldDB" id="Q01CB4"/>
<dbReference type="InParanoid" id="Q01CB4"/>
<dbReference type="PANTHER" id="PTHR43245:SF13">
    <property type="entry name" value="UDP-D-APIOSE_UDP-D-XYLOSE SYNTHASE 2"/>
    <property type="match status" value="1"/>
</dbReference>
<dbReference type="OrthoDB" id="202470at2759"/>
<protein>
    <submittedName>
        <fullName evidence="4">NAD-dependent epimerase/dehydratase</fullName>
    </submittedName>
    <submittedName>
        <fullName evidence="3">Nucleotide sugar epimerase</fullName>
    </submittedName>
</protein>
<evidence type="ECO:0000313" key="4">
    <source>
        <dbReference type="EMBL" id="OUS43991.1"/>
    </source>
</evidence>
<dbReference type="Proteomes" id="UP000195557">
    <property type="component" value="Unassembled WGS sequence"/>
</dbReference>
<feature type="region of interest" description="Disordered" evidence="1">
    <location>
        <begin position="1"/>
        <end position="35"/>
    </location>
</feature>
<dbReference type="InterPro" id="IPR036291">
    <property type="entry name" value="NAD(P)-bd_dom_sf"/>
</dbReference>
<dbReference type="KEGG" id="ota:OT_ostta03g03950"/>
<dbReference type="STRING" id="70448.Q01CB4"/>
<dbReference type="Proteomes" id="UP000009170">
    <property type="component" value="Unassembled WGS sequence"/>
</dbReference>
<feature type="compositionally biased region" description="Basic and acidic residues" evidence="1">
    <location>
        <begin position="14"/>
        <end position="34"/>
    </location>
</feature>
<dbReference type="GeneID" id="9832914"/>
<evidence type="ECO:0000313" key="3">
    <source>
        <dbReference type="EMBL" id="CAL53039.1"/>
    </source>
</evidence>
<keyword evidence="5" id="KW-1185">Reference proteome</keyword>
<dbReference type="SUPFAM" id="SSF51735">
    <property type="entry name" value="NAD(P)-binding Rossmann-fold domains"/>
    <property type="match status" value="1"/>
</dbReference>
<sequence length="381" mass="40576">MSTATARSCARTTRGGERGWEAKRRVKASGERMSTRVTTTDDDVVVCTGGLGFIGSHLCEGLVTRARVVAVDSVDARGPYPERHKRANARRLEALGVEVREMDVASDATAFETLVRDLGGGGRRRVAIAHLAARSGVGSANENPAGATRANVETTAVVMRAASSAGVARVVLASSGSVYGEASMTAEGAPRASAVGDSTEHPKSAYAATKRGAELLAKVYADGYGHVPVVVARIFTVFGPRGRPDMAVWRFIKALEEGKRLTRFGDGKSTWRDYVFIDDVVDALTRALMNDIEVPFSIVNVSGGAPVYLCEVIKACERACEKHGAVDESPPRPGDVGGTFGDISCAERTLDGWRPTTSLADGLARTVKWWRSADADDYREP</sequence>
<accession>Q01CB4</accession>
<dbReference type="EMBL" id="CAID01000003">
    <property type="protein sequence ID" value="CAL53039.1"/>
    <property type="molecule type" value="Genomic_DNA"/>
</dbReference>
<feature type="compositionally biased region" description="Low complexity" evidence="1">
    <location>
        <begin position="1"/>
        <end position="13"/>
    </location>
</feature>
<evidence type="ECO:0000259" key="2">
    <source>
        <dbReference type="Pfam" id="PF01370"/>
    </source>
</evidence>
<evidence type="ECO:0000256" key="1">
    <source>
        <dbReference type="SAM" id="MobiDB-lite"/>
    </source>
</evidence>
<dbReference type="PROSITE" id="PS00061">
    <property type="entry name" value="ADH_SHORT"/>
    <property type="match status" value="1"/>
</dbReference>
<name>Q01CB4_OSTTA</name>
<dbReference type="Gene3D" id="3.40.50.720">
    <property type="entry name" value="NAD(P)-binding Rossmann-like Domain"/>
    <property type="match status" value="1"/>
</dbReference>
<dbReference type="InterPro" id="IPR020904">
    <property type="entry name" value="Sc_DH/Rdtase_CS"/>
</dbReference>
<dbReference type="Pfam" id="PF01370">
    <property type="entry name" value="Epimerase"/>
    <property type="match status" value="1"/>
</dbReference>
<dbReference type="PANTHER" id="PTHR43245">
    <property type="entry name" value="BIFUNCTIONAL POLYMYXIN RESISTANCE PROTEIN ARNA"/>
    <property type="match status" value="1"/>
</dbReference>
<dbReference type="OMA" id="ASAHECV"/>
<reference evidence="3 5" key="1">
    <citation type="journal article" date="2006" name="Proc. Natl. Acad. Sci. U.S.A.">
        <title>Genome analysis of the smallest free-living eukaryote Ostreococcus tauri unveils many unique features.</title>
        <authorList>
            <person name="Derelle E."/>
            <person name="Ferraz C."/>
            <person name="Rombauts S."/>
            <person name="Rouze P."/>
            <person name="Worden A.Z."/>
            <person name="Robbens S."/>
            <person name="Partensky F."/>
            <person name="Degroeve S."/>
            <person name="Echeynie S."/>
            <person name="Cooke R."/>
            <person name="Saeys Y."/>
            <person name="Wuyts J."/>
            <person name="Jabbari K."/>
            <person name="Bowler C."/>
            <person name="Panaud O."/>
            <person name="Piegu B."/>
            <person name="Ball S.G."/>
            <person name="Ral J.-P."/>
            <person name="Bouget F.-Y."/>
            <person name="Piganeau G."/>
            <person name="De Baets B."/>
            <person name="Picard A."/>
            <person name="Delseny M."/>
            <person name="Demaille J."/>
            <person name="Van de Peer Y."/>
            <person name="Moreau H."/>
        </authorList>
    </citation>
    <scope>NUCLEOTIDE SEQUENCE [LARGE SCALE GENOMIC DNA]</scope>
    <source>
        <strain evidence="3 5">OTTH0595</strain>
    </source>
</reference>
<gene>
    <name evidence="4" type="ORF">BE221DRAFT_194117</name>
    <name evidence="3" type="ORF">OT_ostta03g03950</name>
</gene>
<dbReference type="InterPro" id="IPR050177">
    <property type="entry name" value="Lipid_A_modif_metabolic_enz"/>
</dbReference>
<evidence type="ECO:0000313" key="5">
    <source>
        <dbReference type="Proteomes" id="UP000009170"/>
    </source>
</evidence>
<reference evidence="3" key="2">
    <citation type="journal article" date="2014" name="BMC Genomics">
        <title>An improved genome of the model marine alga Ostreococcus tauri unfolds by assessing Illumina de novo assemblies.</title>
        <authorList>
            <person name="Blanc-Mathieu R."/>
            <person name="Verhelst B."/>
            <person name="Derelle E."/>
            <person name="Rombauts S."/>
            <person name="Bouget F.Y."/>
            <person name="Carre I."/>
            <person name="Chateau A."/>
            <person name="Eyre-Walker A."/>
            <person name="Grimsley N."/>
            <person name="Moreau H."/>
            <person name="Piegu B."/>
            <person name="Rivals E."/>
            <person name="Schackwitz W."/>
            <person name="Van de Peer Y."/>
            <person name="Piganeau G."/>
        </authorList>
    </citation>
    <scope>NUCLEOTIDE SEQUENCE</scope>
    <source>
        <strain evidence="3">RCC4221</strain>
    </source>
</reference>
<dbReference type="EMBL" id="KZ155826">
    <property type="protein sequence ID" value="OUS43991.1"/>
    <property type="molecule type" value="Genomic_DNA"/>
</dbReference>
<accession>A0A1Y5I3F3</accession>
<feature type="domain" description="NAD-dependent epimerase/dehydratase" evidence="2">
    <location>
        <begin position="46"/>
        <end position="291"/>
    </location>
</feature>
<dbReference type="InterPro" id="IPR001509">
    <property type="entry name" value="Epimerase_deHydtase"/>
</dbReference>
<organism evidence="3 5">
    <name type="scientific">Ostreococcus tauri</name>
    <name type="common">Marine green alga</name>
    <dbReference type="NCBI Taxonomy" id="70448"/>
    <lineage>
        <taxon>Eukaryota</taxon>
        <taxon>Viridiplantae</taxon>
        <taxon>Chlorophyta</taxon>
        <taxon>Mamiellophyceae</taxon>
        <taxon>Mamiellales</taxon>
        <taxon>Bathycoccaceae</taxon>
        <taxon>Ostreococcus</taxon>
    </lineage>
</organism>
<proteinExistence type="predicted"/>
<dbReference type="PRINTS" id="PR01713">
    <property type="entry name" value="NUCEPIMERASE"/>
</dbReference>
<dbReference type="RefSeq" id="XP_003078299.1">
    <property type="nucleotide sequence ID" value="XM_003078251.1"/>
</dbReference>